<dbReference type="AlphaFoldDB" id="A0A553GY86"/>
<dbReference type="Gene3D" id="1.20.1330.10">
    <property type="entry name" value="f41 fragment of flagellin, N-terminal domain"/>
    <property type="match status" value="2"/>
</dbReference>
<dbReference type="RefSeq" id="WP_143488791.1">
    <property type="nucleotide sequence ID" value="NZ_VJOY01000008.1"/>
</dbReference>
<keyword evidence="4" id="KW-0964">Secreted</keyword>
<evidence type="ECO:0000256" key="2">
    <source>
        <dbReference type="ARBA" id="ARBA00004613"/>
    </source>
</evidence>
<dbReference type="InterPro" id="IPR001029">
    <property type="entry name" value="Flagellin_N"/>
</dbReference>
<dbReference type="PANTHER" id="PTHR42792">
    <property type="entry name" value="FLAGELLIN"/>
    <property type="match status" value="1"/>
</dbReference>
<reference evidence="7 8" key="1">
    <citation type="submission" date="2019-07" db="EMBL/GenBank/DDBJ databases">
        <title>Pseudomonas mangiferae sp. nov., isolated from bark of mango tree in Thailand.</title>
        <authorList>
            <person name="Srisuk N."/>
            <person name="Anurat P."/>
        </authorList>
    </citation>
    <scope>NUCLEOTIDE SEQUENCE [LARGE SCALE GENOMIC DNA]</scope>
    <source>
        <strain evidence="7 8">DMKU_BBB3-04</strain>
    </source>
</reference>
<comment type="similarity">
    <text evidence="3">Belongs to the bacterial flagellin family.</text>
</comment>
<protein>
    <submittedName>
        <fullName evidence="7">Flagellar hook-associated protein FlgL</fullName>
    </submittedName>
</protein>
<dbReference type="GO" id="GO:0009424">
    <property type="term" value="C:bacterial-type flagellum hook"/>
    <property type="evidence" value="ECO:0007669"/>
    <property type="project" value="InterPro"/>
</dbReference>
<evidence type="ECO:0000313" key="8">
    <source>
        <dbReference type="Proteomes" id="UP000315235"/>
    </source>
</evidence>
<dbReference type="GO" id="GO:0005576">
    <property type="term" value="C:extracellular region"/>
    <property type="evidence" value="ECO:0007669"/>
    <property type="project" value="UniProtKB-SubCell"/>
</dbReference>
<dbReference type="OrthoDB" id="9768249at2"/>
<evidence type="ECO:0000313" key="7">
    <source>
        <dbReference type="EMBL" id="TRX74463.1"/>
    </source>
</evidence>
<dbReference type="PANTHER" id="PTHR42792:SF1">
    <property type="entry name" value="FLAGELLAR HOOK-ASSOCIATED PROTEIN 3"/>
    <property type="match status" value="1"/>
</dbReference>
<dbReference type="Proteomes" id="UP000315235">
    <property type="component" value="Unassembled WGS sequence"/>
</dbReference>
<evidence type="ECO:0000256" key="4">
    <source>
        <dbReference type="ARBA" id="ARBA00022525"/>
    </source>
</evidence>
<keyword evidence="7" id="KW-0969">Cilium</keyword>
<name>A0A553GY86_9PSED</name>
<keyword evidence="7" id="KW-0966">Cell projection</keyword>
<comment type="subcellular location">
    <subcellularLocation>
        <location evidence="1">Bacterial flagellum</location>
    </subcellularLocation>
    <subcellularLocation>
        <location evidence="2">Secreted</location>
    </subcellularLocation>
</comment>
<evidence type="ECO:0000256" key="3">
    <source>
        <dbReference type="ARBA" id="ARBA00005709"/>
    </source>
</evidence>
<dbReference type="InterPro" id="IPR013384">
    <property type="entry name" value="Flagell_FlgL"/>
</dbReference>
<gene>
    <name evidence="7" type="primary">flgL</name>
    <name evidence="7" type="ORF">FM069_13050</name>
</gene>
<evidence type="ECO:0000259" key="6">
    <source>
        <dbReference type="Pfam" id="PF00669"/>
    </source>
</evidence>
<dbReference type="Pfam" id="PF00669">
    <property type="entry name" value="Flagellin_N"/>
    <property type="match status" value="1"/>
</dbReference>
<dbReference type="GO" id="GO:0005198">
    <property type="term" value="F:structural molecule activity"/>
    <property type="evidence" value="ECO:0007669"/>
    <property type="project" value="InterPro"/>
</dbReference>
<evidence type="ECO:0000256" key="1">
    <source>
        <dbReference type="ARBA" id="ARBA00004365"/>
    </source>
</evidence>
<proteinExistence type="inferred from homology"/>
<dbReference type="NCBIfam" id="TIGR02550">
    <property type="entry name" value="flagell_flgL"/>
    <property type="match status" value="1"/>
</dbReference>
<keyword evidence="8" id="KW-1185">Reference proteome</keyword>
<evidence type="ECO:0000256" key="5">
    <source>
        <dbReference type="ARBA" id="ARBA00023143"/>
    </source>
</evidence>
<comment type="caution">
    <text evidence="7">The sequence shown here is derived from an EMBL/GenBank/DDBJ whole genome shotgun (WGS) entry which is preliminary data.</text>
</comment>
<dbReference type="InterPro" id="IPR001492">
    <property type="entry name" value="Flagellin"/>
</dbReference>
<accession>A0A553GY86</accession>
<dbReference type="EMBL" id="VJOY01000008">
    <property type="protein sequence ID" value="TRX74463.1"/>
    <property type="molecule type" value="Genomic_DNA"/>
</dbReference>
<keyword evidence="7" id="KW-0282">Flagellum</keyword>
<sequence length="438" mass="46471">MRISTIQAFNNSVSGLQKNYENVTRTQQQISTGKRILTPADDPVASVRLLQLSQEESLNAQYTSNGIAATNSLQSEDAILTSVNTVMQRVREIAIQAGGGGLDPTDRASLGTELAQREDELMSLLNTKDANGQYLFSGSTSGVQPFNRNPDGTYSYSGDEGRQNVQIASSTFIALGDNGKDLFENVFNANRVSTAKTSTGTGADGTVSTGRISLGLVTDKTAYDNTFPASSPPVATDGIGIHFLDSRNYVVYNPATLPAGYDWNTYDPNTPPAGQLSTGAVDSNPDTSDYITYGGVKVQIDGIPQKGDDYAVTRKPDEEKRGLLNVVSDLRKALQNGDGSNEGALKIRDQVAAAVSNLDAVSVKVLGAQGSIGARLNTLETTTNFISDVSLVNKSVQSGLEDLDYAAAISSLAMQSTVLQAAQQSYVKISGLSLFNYL</sequence>
<dbReference type="GO" id="GO:0071973">
    <property type="term" value="P:bacterial-type flagellum-dependent cell motility"/>
    <property type="evidence" value="ECO:0007669"/>
    <property type="project" value="InterPro"/>
</dbReference>
<keyword evidence="5" id="KW-0975">Bacterial flagellum</keyword>
<organism evidence="7 8">
    <name type="scientific">Pseudomonas mangiferae</name>
    <dbReference type="NCBI Taxonomy" id="2593654"/>
    <lineage>
        <taxon>Bacteria</taxon>
        <taxon>Pseudomonadati</taxon>
        <taxon>Pseudomonadota</taxon>
        <taxon>Gammaproteobacteria</taxon>
        <taxon>Pseudomonadales</taxon>
        <taxon>Pseudomonadaceae</taxon>
        <taxon>Pseudomonas</taxon>
    </lineage>
</organism>
<dbReference type="SUPFAM" id="SSF64518">
    <property type="entry name" value="Phase 1 flagellin"/>
    <property type="match status" value="1"/>
</dbReference>
<feature type="domain" description="Flagellin N-terminal" evidence="6">
    <location>
        <begin position="3"/>
        <end position="139"/>
    </location>
</feature>